<reference evidence="12" key="1">
    <citation type="submission" date="2023-03" db="EMBL/GenBank/DDBJ databases">
        <title>Actinoallomurus iriomotensis NBRC 103681.</title>
        <authorList>
            <person name="Ichikawa N."/>
            <person name="Sato H."/>
            <person name="Tonouchi N."/>
        </authorList>
    </citation>
    <scope>NUCLEOTIDE SEQUENCE</scope>
    <source>
        <strain evidence="12">NBRC 103681</strain>
    </source>
</reference>
<dbReference type="Gene3D" id="3.40.50.720">
    <property type="entry name" value="NAD(P)-binding Rossmann-like Domain"/>
    <property type="match status" value="1"/>
</dbReference>
<dbReference type="PANTHER" id="PTHR48467">
    <property type="entry name" value="GLUTAMATE SYNTHASE 1 [NADH], CHLOROPLASTIC-LIKE"/>
    <property type="match status" value="1"/>
</dbReference>
<evidence type="ECO:0000313" key="12">
    <source>
        <dbReference type="EMBL" id="GLY78196.1"/>
    </source>
</evidence>
<dbReference type="PIRSF" id="PIRSF000362">
    <property type="entry name" value="FNR"/>
    <property type="match status" value="1"/>
</dbReference>
<dbReference type="Proteomes" id="UP001165135">
    <property type="component" value="Unassembled WGS sequence"/>
</dbReference>
<dbReference type="SUPFAM" id="SSF51971">
    <property type="entry name" value="Nucleotide-binding domain"/>
    <property type="match status" value="1"/>
</dbReference>
<dbReference type="InterPro" id="IPR021163">
    <property type="entry name" value="Ferredox_Rdtase_adrenod"/>
</dbReference>
<keyword evidence="6 10" id="KW-0521">NADP</keyword>
<evidence type="ECO:0000256" key="5">
    <source>
        <dbReference type="ARBA" id="ARBA00022827"/>
    </source>
</evidence>
<evidence type="ECO:0000256" key="8">
    <source>
        <dbReference type="ARBA" id="ARBA00047776"/>
    </source>
</evidence>
<comment type="catalytic activity">
    <reaction evidence="8">
        <text>2 reduced [2Fe-2S]-[ferredoxin] + NADP(+) + H(+) = 2 oxidized [2Fe-2S]-[ferredoxin] + NADPH</text>
        <dbReference type="Rhea" id="RHEA:20125"/>
        <dbReference type="Rhea" id="RHEA-COMP:10000"/>
        <dbReference type="Rhea" id="RHEA-COMP:10001"/>
        <dbReference type="ChEBI" id="CHEBI:15378"/>
        <dbReference type="ChEBI" id="CHEBI:33737"/>
        <dbReference type="ChEBI" id="CHEBI:33738"/>
        <dbReference type="ChEBI" id="CHEBI:57783"/>
        <dbReference type="ChEBI" id="CHEBI:58349"/>
        <dbReference type="EC" id="1.18.1.2"/>
    </reaction>
</comment>
<keyword evidence="4" id="KW-0285">Flavoprotein</keyword>
<dbReference type="Pfam" id="PF07992">
    <property type="entry name" value="Pyr_redox_2"/>
    <property type="match status" value="1"/>
</dbReference>
<evidence type="ECO:0000256" key="1">
    <source>
        <dbReference type="ARBA" id="ARBA00001974"/>
    </source>
</evidence>
<comment type="caution">
    <text evidence="12">The sequence shown here is derived from an EMBL/GenBank/DDBJ whole genome shotgun (WGS) entry which is preliminary data.</text>
</comment>
<dbReference type="Gene3D" id="3.50.50.60">
    <property type="entry name" value="FAD/NAD(P)-binding domain"/>
    <property type="match status" value="1"/>
</dbReference>
<dbReference type="EC" id="1.18.1.2" evidence="3"/>
<dbReference type="PRINTS" id="PR00419">
    <property type="entry name" value="ADXRDTASE"/>
</dbReference>
<comment type="cofactor">
    <cofactor evidence="1 9">
        <name>FAD</name>
        <dbReference type="ChEBI" id="CHEBI:57692"/>
    </cofactor>
</comment>
<evidence type="ECO:0000256" key="6">
    <source>
        <dbReference type="ARBA" id="ARBA00022857"/>
    </source>
</evidence>
<organism evidence="12 13">
    <name type="scientific">Actinoallomurus iriomotensis</name>
    <dbReference type="NCBI Taxonomy" id="478107"/>
    <lineage>
        <taxon>Bacteria</taxon>
        <taxon>Bacillati</taxon>
        <taxon>Actinomycetota</taxon>
        <taxon>Actinomycetes</taxon>
        <taxon>Streptosporangiales</taxon>
        <taxon>Thermomonosporaceae</taxon>
        <taxon>Actinoallomurus</taxon>
    </lineage>
</organism>
<evidence type="ECO:0000256" key="4">
    <source>
        <dbReference type="ARBA" id="ARBA00022630"/>
    </source>
</evidence>
<dbReference type="InterPro" id="IPR055275">
    <property type="entry name" value="Ferredox_Rdtase"/>
</dbReference>
<dbReference type="EMBL" id="BSTJ01000008">
    <property type="protein sequence ID" value="GLY78196.1"/>
    <property type="molecule type" value="Genomic_DNA"/>
</dbReference>
<dbReference type="PANTHER" id="PTHR48467:SF1">
    <property type="entry name" value="GLUTAMATE SYNTHASE 1 [NADH], CHLOROPLASTIC-LIKE"/>
    <property type="match status" value="1"/>
</dbReference>
<evidence type="ECO:0000256" key="9">
    <source>
        <dbReference type="PIRSR" id="PIRSR000362-1"/>
    </source>
</evidence>
<accession>A0A9W6RLM4</accession>
<dbReference type="AlphaFoldDB" id="A0A9W6RLM4"/>
<feature type="binding site" evidence="9">
    <location>
        <position position="61"/>
    </location>
    <ligand>
        <name>FAD</name>
        <dbReference type="ChEBI" id="CHEBI:57692"/>
    </ligand>
</feature>
<evidence type="ECO:0000259" key="11">
    <source>
        <dbReference type="Pfam" id="PF07992"/>
    </source>
</evidence>
<evidence type="ECO:0000256" key="7">
    <source>
        <dbReference type="ARBA" id="ARBA00023002"/>
    </source>
</evidence>
<evidence type="ECO:0000256" key="10">
    <source>
        <dbReference type="PIRSR" id="PIRSR000362-2"/>
    </source>
</evidence>
<proteinExistence type="inferred from homology"/>
<keyword evidence="7" id="KW-0560">Oxidoreductase</keyword>
<evidence type="ECO:0000256" key="3">
    <source>
        <dbReference type="ARBA" id="ARBA00013223"/>
    </source>
</evidence>
<feature type="binding site" evidence="10">
    <location>
        <position position="381"/>
    </location>
    <ligand>
        <name>NADP(+)</name>
        <dbReference type="ChEBI" id="CHEBI:58349"/>
    </ligand>
</feature>
<keyword evidence="5 9" id="KW-0274">FAD</keyword>
<sequence>MGMGIGPRAGNNVGVVDASGLRVAIIGSGPAGIYAAEALVKQAQGEVQVDVFDRLPTPYGLVRYGVAPDHTSIKSIARYLQRVLEDPAVRFLGGVEFGKDVTRETLLDCYDAVIYATGAMVDRHLGIPGEDLVGSVAATDFVNWYCGHPDATDLAVDLSMEAVAVIGVGNVAVDVVRILAKTAGELRATDVPDPVLALLGGSAVRHIHMIGRRGPAQAKFTTKELRELGALPGAEVHVREEDLRLDPVSAALAESDRHVRANVAVMREWAGRPAGDLPRRLDLRFWLRPVEILGTGRVEGLRLERTTLNAEGRVVGTGEYETLPVGLVLRSVGYQSVPLPGVPFDARAYVVPNEGGRVLGEDGAPLPGEYVAGWVKRGPTGVIGTNKADAAETVRALLADLGGRSRKRQAIEALLESRGVRVVTYDDWLGIDAGEIELARSLDRGERVKLSGWEALRRAYGHDPLS</sequence>
<comment type="similarity">
    <text evidence="2">Belongs to the ferredoxin--NADP reductase type 1 family.</text>
</comment>
<evidence type="ECO:0000256" key="2">
    <source>
        <dbReference type="ARBA" id="ARBA00008312"/>
    </source>
</evidence>
<feature type="domain" description="FAD/NAD(P)-binding" evidence="11">
    <location>
        <begin position="22"/>
        <end position="183"/>
    </location>
</feature>
<dbReference type="InterPro" id="IPR036188">
    <property type="entry name" value="FAD/NAD-bd_sf"/>
</dbReference>
<feature type="binding site" evidence="9">
    <location>
        <position position="374"/>
    </location>
    <ligand>
        <name>FAD</name>
        <dbReference type="ChEBI" id="CHEBI:57692"/>
    </ligand>
</feature>
<feature type="binding site" evidence="9">
    <location>
        <position position="31"/>
    </location>
    <ligand>
        <name>FAD</name>
        <dbReference type="ChEBI" id="CHEBI:57692"/>
    </ligand>
</feature>
<gene>
    <name evidence="12" type="ORF">Airi01_064630</name>
</gene>
<name>A0A9W6RLM4_9ACTN</name>
<evidence type="ECO:0000313" key="13">
    <source>
        <dbReference type="Proteomes" id="UP001165135"/>
    </source>
</evidence>
<feature type="binding site" evidence="10">
    <location>
        <position position="224"/>
    </location>
    <ligand>
        <name>NADP(+)</name>
        <dbReference type="ChEBI" id="CHEBI:58349"/>
    </ligand>
</feature>
<feature type="binding site" evidence="9">
    <location>
        <begin position="381"/>
        <end position="383"/>
    </location>
    <ligand>
        <name>FAD</name>
        <dbReference type="ChEBI" id="CHEBI:57692"/>
    </ligand>
</feature>
<dbReference type="InterPro" id="IPR023753">
    <property type="entry name" value="FAD/NAD-binding_dom"/>
</dbReference>
<protein>
    <recommendedName>
        <fullName evidence="3">ferredoxin--NADP(+) reductase</fullName>
        <ecNumber evidence="3">1.18.1.2</ecNumber>
    </recommendedName>
</protein>
<feature type="binding site" evidence="10">
    <location>
        <begin position="212"/>
        <end position="213"/>
    </location>
    <ligand>
        <name>NADP(+)</name>
        <dbReference type="ChEBI" id="CHEBI:58349"/>
    </ligand>
</feature>
<dbReference type="GO" id="GO:0004324">
    <property type="term" value="F:ferredoxin-NADP+ reductase activity"/>
    <property type="evidence" value="ECO:0007669"/>
    <property type="project" value="UniProtKB-EC"/>
</dbReference>